<name>A0A1I4D3E7_9PSEU</name>
<sequence>MNDAHHRTDLDTRLDHAIEAATADLLRHQHNDERAVDDLVVGRRLLEMAVDLLSQAPDLELTELDGAFKGRCRCHPGSACRTAAYACFASAP</sequence>
<protein>
    <submittedName>
        <fullName evidence="1">Uncharacterized protein</fullName>
    </submittedName>
</protein>
<organism evidence="1 2">
    <name type="scientific">Amycolatopsis sacchari</name>
    <dbReference type="NCBI Taxonomy" id="115433"/>
    <lineage>
        <taxon>Bacteria</taxon>
        <taxon>Bacillati</taxon>
        <taxon>Actinomycetota</taxon>
        <taxon>Actinomycetes</taxon>
        <taxon>Pseudonocardiales</taxon>
        <taxon>Pseudonocardiaceae</taxon>
        <taxon>Amycolatopsis</taxon>
    </lineage>
</organism>
<reference evidence="1 2" key="1">
    <citation type="submission" date="2016-10" db="EMBL/GenBank/DDBJ databases">
        <authorList>
            <person name="de Groot N.N."/>
        </authorList>
    </citation>
    <scope>NUCLEOTIDE SEQUENCE [LARGE SCALE GENOMIC DNA]</scope>
    <source>
        <strain evidence="1 2">DSM 44468</strain>
    </source>
</reference>
<dbReference type="Proteomes" id="UP000199025">
    <property type="component" value="Unassembled WGS sequence"/>
</dbReference>
<keyword evidence="2" id="KW-1185">Reference proteome</keyword>
<evidence type="ECO:0000313" key="2">
    <source>
        <dbReference type="Proteomes" id="UP000199025"/>
    </source>
</evidence>
<evidence type="ECO:0000313" key="1">
    <source>
        <dbReference type="EMBL" id="SFK87330.1"/>
    </source>
</evidence>
<proteinExistence type="predicted"/>
<gene>
    <name evidence="1" type="ORF">SAMN05421835_1407</name>
</gene>
<dbReference type="AlphaFoldDB" id="A0A1I4D3E7"/>
<accession>A0A1I4D3E7</accession>
<dbReference type="EMBL" id="FORP01000040">
    <property type="protein sequence ID" value="SFK87330.1"/>
    <property type="molecule type" value="Genomic_DNA"/>
</dbReference>
<dbReference type="RefSeq" id="WP_091516648.1">
    <property type="nucleotide sequence ID" value="NZ_FORP01000040.1"/>
</dbReference>